<dbReference type="Proteomes" id="UP000324222">
    <property type="component" value="Unassembled WGS sequence"/>
</dbReference>
<proteinExistence type="predicted"/>
<feature type="compositionally biased region" description="Polar residues" evidence="1">
    <location>
        <begin position="64"/>
        <end position="75"/>
    </location>
</feature>
<sequence>MCENIHLGLFRLPPCWCRSPPTTPLRFYPPLPFPPNQSLPRLVSHTVPPTSFLHLTSHIPSYTSHSLHPNPYNTAPSPRPLYTLPPQPPLPLSKQPQPRHAPQRPTKCCRRQS</sequence>
<evidence type="ECO:0000313" key="3">
    <source>
        <dbReference type="Proteomes" id="UP000324222"/>
    </source>
</evidence>
<dbReference type="AlphaFoldDB" id="A0A5B7JFU0"/>
<evidence type="ECO:0000256" key="1">
    <source>
        <dbReference type="SAM" id="MobiDB-lite"/>
    </source>
</evidence>
<accession>A0A5B7JFU0</accession>
<organism evidence="2 3">
    <name type="scientific">Portunus trituberculatus</name>
    <name type="common">Swimming crab</name>
    <name type="synonym">Neptunus trituberculatus</name>
    <dbReference type="NCBI Taxonomy" id="210409"/>
    <lineage>
        <taxon>Eukaryota</taxon>
        <taxon>Metazoa</taxon>
        <taxon>Ecdysozoa</taxon>
        <taxon>Arthropoda</taxon>
        <taxon>Crustacea</taxon>
        <taxon>Multicrustacea</taxon>
        <taxon>Malacostraca</taxon>
        <taxon>Eumalacostraca</taxon>
        <taxon>Eucarida</taxon>
        <taxon>Decapoda</taxon>
        <taxon>Pleocyemata</taxon>
        <taxon>Brachyura</taxon>
        <taxon>Eubrachyura</taxon>
        <taxon>Portunoidea</taxon>
        <taxon>Portunidae</taxon>
        <taxon>Portuninae</taxon>
        <taxon>Portunus</taxon>
    </lineage>
</organism>
<feature type="region of interest" description="Disordered" evidence="1">
    <location>
        <begin position="64"/>
        <end position="113"/>
    </location>
</feature>
<name>A0A5B7JFU0_PORTR</name>
<comment type="caution">
    <text evidence="2">The sequence shown here is derived from an EMBL/GenBank/DDBJ whole genome shotgun (WGS) entry which is preliminary data.</text>
</comment>
<gene>
    <name evidence="2" type="ORF">E2C01_088583</name>
</gene>
<protein>
    <submittedName>
        <fullName evidence="2">Uncharacterized protein</fullName>
    </submittedName>
</protein>
<reference evidence="2 3" key="1">
    <citation type="submission" date="2019-05" db="EMBL/GenBank/DDBJ databases">
        <title>Another draft genome of Portunus trituberculatus and its Hox gene families provides insights of decapod evolution.</title>
        <authorList>
            <person name="Jeong J.-H."/>
            <person name="Song I."/>
            <person name="Kim S."/>
            <person name="Choi T."/>
            <person name="Kim D."/>
            <person name="Ryu S."/>
            <person name="Kim W."/>
        </authorList>
    </citation>
    <scope>NUCLEOTIDE SEQUENCE [LARGE SCALE GENOMIC DNA]</scope>
    <source>
        <tissue evidence="2">Muscle</tissue>
    </source>
</reference>
<feature type="compositionally biased region" description="Pro residues" evidence="1">
    <location>
        <begin position="77"/>
        <end position="91"/>
    </location>
</feature>
<keyword evidence="3" id="KW-1185">Reference proteome</keyword>
<evidence type="ECO:0000313" key="2">
    <source>
        <dbReference type="EMBL" id="MPC93455.1"/>
    </source>
</evidence>
<dbReference type="EMBL" id="VSRR010094909">
    <property type="protein sequence ID" value="MPC93455.1"/>
    <property type="molecule type" value="Genomic_DNA"/>
</dbReference>